<dbReference type="CDD" id="cd00077">
    <property type="entry name" value="HDc"/>
    <property type="match status" value="1"/>
</dbReference>
<evidence type="ECO:0000256" key="1">
    <source>
        <dbReference type="ARBA" id="ARBA00018672"/>
    </source>
</evidence>
<feature type="domain" description="HD-GYP" evidence="6">
    <location>
        <begin position="154"/>
        <end position="350"/>
    </location>
</feature>
<dbReference type="SUPFAM" id="SSF109604">
    <property type="entry name" value="HD-domain/PDEase-like"/>
    <property type="match status" value="1"/>
</dbReference>
<dbReference type="Pfam" id="PF13487">
    <property type="entry name" value="HD_5"/>
    <property type="match status" value="1"/>
</dbReference>
<evidence type="ECO:0000256" key="2">
    <source>
        <dbReference type="ARBA" id="ARBA00024867"/>
    </source>
</evidence>
<dbReference type="PROSITE" id="PS51832">
    <property type="entry name" value="HD_GYP"/>
    <property type="match status" value="1"/>
</dbReference>
<evidence type="ECO:0000259" key="5">
    <source>
        <dbReference type="PROSITE" id="PS50110"/>
    </source>
</evidence>
<evidence type="ECO:0000313" key="8">
    <source>
        <dbReference type="Proteomes" id="UP000018934"/>
    </source>
</evidence>
<dbReference type="PROSITE" id="PS50110">
    <property type="entry name" value="RESPONSE_REGULATORY"/>
    <property type="match status" value="1"/>
</dbReference>
<dbReference type="InterPro" id="IPR003607">
    <property type="entry name" value="HD/PDEase_dom"/>
</dbReference>
<feature type="coiled-coil region" evidence="4">
    <location>
        <begin position="129"/>
        <end position="160"/>
    </location>
</feature>
<dbReference type="Proteomes" id="UP000018934">
    <property type="component" value="Chromosome"/>
</dbReference>
<feature type="modified residue" description="4-aspartylphosphate" evidence="3">
    <location>
        <position position="60"/>
    </location>
</feature>
<dbReference type="EMBL" id="CP007033">
    <property type="protein sequence ID" value="AHF10943.1"/>
    <property type="molecule type" value="Genomic_DNA"/>
</dbReference>
<dbReference type="InterPro" id="IPR037522">
    <property type="entry name" value="HD_GYP_dom"/>
</dbReference>
<dbReference type="SUPFAM" id="SSF52172">
    <property type="entry name" value="CheY-like"/>
    <property type="match status" value="1"/>
</dbReference>
<feature type="domain" description="Response regulatory" evidence="5">
    <location>
        <begin position="10"/>
        <end position="127"/>
    </location>
</feature>
<keyword evidence="8" id="KW-1185">Reference proteome</keyword>
<protein>
    <recommendedName>
        <fullName evidence="1">Stage 0 sporulation protein A homolog</fullName>
    </recommendedName>
</protein>
<evidence type="ECO:0000256" key="4">
    <source>
        <dbReference type="SAM" id="Coils"/>
    </source>
</evidence>
<dbReference type="InterPro" id="IPR011006">
    <property type="entry name" value="CheY-like_superfamily"/>
</dbReference>
<organism evidence="7 8">
    <name type="scientific">Dehalobacter restrictus (strain DSM 9455 / PER-K23)</name>
    <dbReference type="NCBI Taxonomy" id="871738"/>
    <lineage>
        <taxon>Bacteria</taxon>
        <taxon>Bacillati</taxon>
        <taxon>Bacillota</taxon>
        <taxon>Clostridia</taxon>
        <taxon>Eubacteriales</taxon>
        <taxon>Desulfitobacteriaceae</taxon>
        <taxon>Dehalobacter</taxon>
    </lineage>
</organism>
<proteinExistence type="predicted"/>
<dbReference type="PANTHER" id="PTHR45228:SF1">
    <property type="entry name" value="CYCLIC DI-GMP PHOSPHODIESTERASE TM_0186"/>
    <property type="match status" value="1"/>
</dbReference>
<evidence type="ECO:0000313" key="7">
    <source>
        <dbReference type="EMBL" id="AHF10943.1"/>
    </source>
</evidence>
<evidence type="ECO:0000259" key="6">
    <source>
        <dbReference type="PROSITE" id="PS51832"/>
    </source>
</evidence>
<comment type="function">
    <text evidence="2">May play the central regulatory role in sporulation. It may be an element of the effector pathway responsible for the activation of sporulation genes in response to nutritional stress. Spo0A may act in concert with spo0H (a sigma factor) to control the expression of some genes that are critical to the sporulation process.</text>
</comment>
<dbReference type="CDD" id="cd17551">
    <property type="entry name" value="REC_RpfG-like"/>
    <property type="match status" value="1"/>
</dbReference>
<dbReference type="InterPro" id="IPR052020">
    <property type="entry name" value="Cyclic_di-GMP/3'3'-cGAMP_PDE"/>
</dbReference>
<dbReference type="InterPro" id="IPR001789">
    <property type="entry name" value="Sig_transdc_resp-reg_receiver"/>
</dbReference>
<evidence type="ECO:0000256" key="3">
    <source>
        <dbReference type="PROSITE-ProRule" id="PRU00169"/>
    </source>
</evidence>
<keyword evidence="4" id="KW-0175">Coiled coil</keyword>
<keyword evidence="3" id="KW-0597">Phosphoprotein</keyword>
<dbReference type="SMART" id="SM00471">
    <property type="entry name" value="HDc"/>
    <property type="match status" value="1"/>
</dbReference>
<dbReference type="Gene3D" id="1.10.3210.10">
    <property type="entry name" value="Hypothetical protein af1432"/>
    <property type="match status" value="1"/>
</dbReference>
<dbReference type="Pfam" id="PF00072">
    <property type="entry name" value="Response_reg"/>
    <property type="match status" value="1"/>
</dbReference>
<dbReference type="Gene3D" id="3.40.50.2300">
    <property type="match status" value="1"/>
</dbReference>
<dbReference type="PANTHER" id="PTHR45228">
    <property type="entry name" value="CYCLIC DI-GMP PHOSPHODIESTERASE TM_0186-RELATED"/>
    <property type="match status" value="1"/>
</dbReference>
<dbReference type="SMART" id="SM00448">
    <property type="entry name" value="REC"/>
    <property type="match status" value="1"/>
</dbReference>
<sequence>MNTDSISRARILIVDDNSVNILLLEKLLKMSGYSNIMSTTDSRETLSLYREHNPDLILMDLRMPYLDGFEVMEQLNAVKEDDFLPIIAITAYNDQEHRLKALTLGAKDFIGKPFDYAEVLMRIKNILEIRLLNNEIKENNRRLVNKVQERTKELEDLQVELIHRLARAAEFRDSETGNHILRMSKYTYELGKAFGLPEKDCELMFHASTLHDIGKIGIPDEVLLTPGKLTPDDWEKMKTHTVKGAQILAGSSAEMIKLAEQIALYHHEKWDGNGYPNGLQGEEIPLVGRITAICDVFDALISERPYKKAWEIDEASAEIEKGRGTHFDPSLVDHFLKIMPVIREITEIYK</sequence>
<gene>
    <name evidence="7" type="ORF">DEHRE_13420</name>
</gene>
<reference evidence="7 8" key="1">
    <citation type="journal article" date="2013" name="Stand. Genomic Sci.">
        <title>Complete genome sequence of Dehalobacter restrictus PER-K23(T.).</title>
        <authorList>
            <person name="Kruse T."/>
            <person name="Maillard J."/>
            <person name="Goodwin L."/>
            <person name="Woyke T."/>
            <person name="Teshima H."/>
            <person name="Bruce D."/>
            <person name="Detter C."/>
            <person name="Tapia R."/>
            <person name="Han C."/>
            <person name="Huntemann M."/>
            <person name="Wei C.L."/>
            <person name="Han J."/>
            <person name="Chen A."/>
            <person name="Kyrpides N."/>
            <person name="Szeto E."/>
            <person name="Markowitz V."/>
            <person name="Ivanova N."/>
            <person name="Pagani I."/>
            <person name="Pati A."/>
            <person name="Pitluck S."/>
            <person name="Nolan M."/>
            <person name="Holliger C."/>
            <person name="Smidt H."/>
        </authorList>
    </citation>
    <scope>NUCLEOTIDE SEQUENCE [LARGE SCALE GENOMIC DNA]</scope>
    <source>
        <strain evidence="8">DSM 9455</strain>
    </source>
</reference>
<name>A0ABM5P8D6_DEHRP</name>
<accession>A0ABM5P8D6</accession>